<evidence type="ECO:0000256" key="1">
    <source>
        <dbReference type="ARBA" id="ARBA00004418"/>
    </source>
</evidence>
<feature type="signal peptide" evidence="6">
    <location>
        <begin position="1"/>
        <end position="23"/>
    </location>
</feature>
<gene>
    <name evidence="7" type="ORF">RNA01_37760</name>
</gene>
<organism evidence="7 8">
    <name type="scientific">Ciceribacter naphthalenivorans</name>
    <dbReference type="NCBI Taxonomy" id="1118451"/>
    <lineage>
        <taxon>Bacteria</taxon>
        <taxon>Pseudomonadati</taxon>
        <taxon>Pseudomonadota</taxon>
        <taxon>Alphaproteobacteria</taxon>
        <taxon>Hyphomicrobiales</taxon>
        <taxon>Rhizobiaceae</taxon>
        <taxon>Ciceribacter</taxon>
    </lineage>
</organism>
<evidence type="ECO:0000256" key="4">
    <source>
        <dbReference type="ARBA" id="ARBA00022729"/>
    </source>
</evidence>
<dbReference type="Proteomes" id="UP000321717">
    <property type="component" value="Unassembled WGS sequence"/>
</dbReference>
<evidence type="ECO:0000256" key="3">
    <source>
        <dbReference type="ARBA" id="ARBA00022448"/>
    </source>
</evidence>
<name>A0A512HN17_9HYPH</name>
<comment type="similarity">
    <text evidence="2">Belongs to the bacterial solute-binding protein 1 family.</text>
</comment>
<dbReference type="EMBL" id="BJZP01000025">
    <property type="protein sequence ID" value="GEO86844.1"/>
    <property type="molecule type" value="Genomic_DNA"/>
</dbReference>
<dbReference type="OrthoDB" id="9815444at2"/>
<sequence>MRITIGLGVSLALGLVFSMPAAAQEAPVAGKVAEGSLKGKTLTFVSYGGVYQDGQLKALEDFVTASGVNLLSDGPTEQAKIQAQVEAGNVMWDVVDTGDLMPFVHCGKLFQKLDFSKIDISKIPPGQVGECSVPAMNYAVVLMYKKSTYGDNPPTSWADFFDTKKFPGTRAIPGYGDAEGYMIELALLNDGVEKDKLFPADIDRALNKYRGMRDDLILWQTGSQSQQMMESGETDMAIVWSGRGKAAVANGAEYEPVWKDWVVVKDQLTIPLGTKNLDGAYALINAYLGQKAQEIMTETTSYSPINIDAKPKVDELTTKWLTSTPEKLAQAYNYNISYWVDHNTELNEKWASFIAGN</sequence>
<proteinExistence type="inferred from homology"/>
<keyword evidence="5" id="KW-0574">Periplasm</keyword>
<dbReference type="GO" id="GO:0030288">
    <property type="term" value="C:outer membrane-bounded periplasmic space"/>
    <property type="evidence" value="ECO:0007669"/>
    <property type="project" value="TreeGrafter"/>
</dbReference>
<dbReference type="RefSeq" id="WP_147181726.1">
    <property type="nucleotide sequence ID" value="NZ_BJZP01000025.1"/>
</dbReference>
<feature type="chain" id="PRO_5022239039" evidence="6">
    <location>
        <begin position="24"/>
        <end position="357"/>
    </location>
</feature>
<keyword evidence="8" id="KW-1185">Reference proteome</keyword>
<dbReference type="AlphaFoldDB" id="A0A512HN17"/>
<accession>A0A512HN17</accession>
<evidence type="ECO:0000256" key="5">
    <source>
        <dbReference type="ARBA" id="ARBA00022764"/>
    </source>
</evidence>
<comment type="subcellular location">
    <subcellularLocation>
        <location evidence="1">Periplasm</location>
    </subcellularLocation>
</comment>
<dbReference type="PANTHER" id="PTHR30006">
    <property type="entry name" value="THIAMINE-BINDING PERIPLASMIC PROTEIN-RELATED"/>
    <property type="match status" value="1"/>
</dbReference>
<dbReference type="GO" id="GO:0030975">
    <property type="term" value="F:thiamine binding"/>
    <property type="evidence" value="ECO:0007669"/>
    <property type="project" value="TreeGrafter"/>
</dbReference>
<dbReference type="Pfam" id="PF13416">
    <property type="entry name" value="SBP_bac_8"/>
    <property type="match status" value="1"/>
</dbReference>
<dbReference type="PANTHER" id="PTHR30006:SF3">
    <property type="entry name" value="THIAMINE-BINDING PERIPLASMIC PROTEIN"/>
    <property type="match status" value="1"/>
</dbReference>
<protein>
    <submittedName>
        <fullName evidence="7">ABC transporter</fullName>
    </submittedName>
</protein>
<dbReference type="GO" id="GO:0015888">
    <property type="term" value="P:thiamine transport"/>
    <property type="evidence" value="ECO:0007669"/>
    <property type="project" value="TreeGrafter"/>
</dbReference>
<dbReference type="GO" id="GO:0030976">
    <property type="term" value="F:thiamine pyrophosphate binding"/>
    <property type="evidence" value="ECO:0007669"/>
    <property type="project" value="TreeGrafter"/>
</dbReference>
<dbReference type="Gene3D" id="3.40.190.10">
    <property type="entry name" value="Periplasmic binding protein-like II"/>
    <property type="match status" value="2"/>
</dbReference>
<dbReference type="SUPFAM" id="SSF53850">
    <property type="entry name" value="Periplasmic binding protein-like II"/>
    <property type="match status" value="1"/>
</dbReference>
<reference evidence="7 8" key="1">
    <citation type="submission" date="2019-07" db="EMBL/GenBank/DDBJ databases">
        <title>Whole genome shotgun sequence of Rhizobium naphthalenivorans NBRC 107585.</title>
        <authorList>
            <person name="Hosoyama A."/>
            <person name="Uohara A."/>
            <person name="Ohji S."/>
            <person name="Ichikawa N."/>
        </authorList>
    </citation>
    <scope>NUCLEOTIDE SEQUENCE [LARGE SCALE GENOMIC DNA]</scope>
    <source>
        <strain evidence="7 8">NBRC 107585</strain>
    </source>
</reference>
<dbReference type="InterPro" id="IPR006059">
    <property type="entry name" value="SBP"/>
</dbReference>
<keyword evidence="3" id="KW-0813">Transport</keyword>
<evidence type="ECO:0000313" key="8">
    <source>
        <dbReference type="Proteomes" id="UP000321717"/>
    </source>
</evidence>
<comment type="caution">
    <text evidence="7">The sequence shown here is derived from an EMBL/GenBank/DDBJ whole genome shotgun (WGS) entry which is preliminary data.</text>
</comment>
<keyword evidence="4 6" id="KW-0732">Signal</keyword>
<evidence type="ECO:0000313" key="7">
    <source>
        <dbReference type="EMBL" id="GEO86844.1"/>
    </source>
</evidence>
<evidence type="ECO:0000256" key="2">
    <source>
        <dbReference type="ARBA" id="ARBA00008520"/>
    </source>
</evidence>
<evidence type="ECO:0000256" key="6">
    <source>
        <dbReference type="SAM" id="SignalP"/>
    </source>
</evidence>